<dbReference type="EMBL" id="CAJOBS010000069">
    <property type="protein sequence ID" value="CAF4485944.1"/>
    <property type="molecule type" value="Genomic_DNA"/>
</dbReference>
<dbReference type="AlphaFoldDB" id="A0A820UKD8"/>
<dbReference type="InterPro" id="IPR045357">
    <property type="entry name" value="Aminopeptidase_N-like_N"/>
</dbReference>
<evidence type="ECO:0000259" key="20">
    <source>
        <dbReference type="Pfam" id="PF01433"/>
    </source>
</evidence>
<evidence type="ECO:0000256" key="14">
    <source>
        <dbReference type="ARBA" id="ARBA00081993"/>
    </source>
</evidence>
<dbReference type="InterPro" id="IPR014782">
    <property type="entry name" value="Peptidase_M1_dom"/>
</dbReference>
<sequence>MMNMTDQSVCKLTHRLPTTVIPSHYQLYIDASQLEQYLFQGKVDIDIQTTEISYEIRLNSFDLNLTKVEYQQKTPISQLFNGSVEFNKEYEQVSIRFAEQIKPGTGCLHIEFNGTINGQLNGFYRTKDNNQIGACTQFEPAYARQAFPCFDEPALKAKFTISIRASKHLTTLSNMPIKSHRNDGAHTCIYDFDTTPIMSTYLVAYVIGAYDYIEAHDSNNVQIRVYTPVGKKERGLFALHTTAKILPFFAEYFGVKYPLSKLDMIAVADFGYGAMENWGLITYHETYLLVDPHTTTQETKQELALTVAHELAHQWFGNLVTMEWWNDLWLNEDKFASWIQFLAVDHVYPEYDIWTQFVSDTLETCMIPDALHNSHPIEMPIEKPTDIDEIFDSITYEKGSSVIRFLHAYIGDEAFRTGLANYLAEYAYKNAITENLWSHLSRTSKRPELSEILSTWTKQIGYPVLTVTQEQKGNHRLITIEQTRFLADGTTDDNLKWKIPINICTKSNPTEHVHQLYMNGEKKQEFLLEKLSESDWIKLNLFSVGIYRVNYSQCMLDALVPCIQDHTFSPQDRFGIQADVYELARSGHVGYVDYLKLLRHAYKHEDNLTVWKSILQKLDDLNSILAYAHLDNIRKLFRTFICEILSNIYGKLEWDPFPNEGSQAAMLRELVLVQMGLNGHSKTREEAHKRFQTLLSSNDQDHQSINPNIRTAIYLTVAQTGNQETFEQFKALYRKSDAQEEKIRLLMALCSFDDETIQYQALEYIWNENEVRKQDHKTAFVALATHNCKGCEIAWKYLQDNWNKIEETYGEHDAHLIKFIEDVPNHFVTKDREEEVQKFYVDHPNPLLDRSIKKVLELINIRRTILERDEHNIHQFLTTPCAGTTWESNGKTVAGGNGPGSALNQLNSSYGIVVDSNNALFVSDYSNHRVIKWEQGASHGSLHIGELCGTNTNEEFCYPSAITFNKEGTLFVTVQSDSIGSVVFLKKGAASFETLITVNTSIYGIVWDQNEEYLYLGHHREHRVLKYTKDGKFVSVVAGGNGAGSALDQLDYPRGVAVDEDGSVYVADSSNHRIVKWMVNANKGVIVAGGTGIGNRTDQFNIPGDMIRDKSGTLYVVDIRNHRIVCVPAGARNSITIAGGYGQGNATNQLNSPIYLAFDNEGSLYVSDENNYRIQKFSKTDTPSSTGGYVNTPSKLAFAFGFLLLIVSSVCFFK</sequence>
<dbReference type="GO" id="GO:0005737">
    <property type="term" value="C:cytoplasm"/>
    <property type="evidence" value="ECO:0007669"/>
    <property type="project" value="UniProtKB-SubCell"/>
</dbReference>
<dbReference type="Proteomes" id="UP000663838">
    <property type="component" value="Unassembled WGS sequence"/>
</dbReference>
<evidence type="ECO:0000313" key="23">
    <source>
        <dbReference type="EMBL" id="CAF4485944.1"/>
    </source>
</evidence>
<dbReference type="CDD" id="cd05819">
    <property type="entry name" value="NHL"/>
    <property type="match status" value="1"/>
</dbReference>
<keyword evidence="4" id="KW-0963">Cytoplasm</keyword>
<feature type="domain" description="Aminopeptidase N-like N-terminal" evidence="22">
    <location>
        <begin position="22"/>
        <end position="202"/>
    </location>
</feature>
<dbReference type="PANTHER" id="PTHR11533:SF174">
    <property type="entry name" value="PUROMYCIN-SENSITIVE AMINOPEPTIDASE-RELATED"/>
    <property type="match status" value="1"/>
</dbReference>
<keyword evidence="19" id="KW-0472">Membrane</keyword>
<dbReference type="Gene3D" id="1.25.50.20">
    <property type="match status" value="1"/>
</dbReference>
<evidence type="ECO:0000256" key="13">
    <source>
        <dbReference type="ARBA" id="ARBA00074113"/>
    </source>
</evidence>
<feature type="site" description="Transition state stabilizer" evidence="17">
    <location>
        <position position="396"/>
    </location>
</feature>
<dbReference type="EC" id="3.4.11.14" evidence="12"/>
<dbReference type="InterPro" id="IPR024571">
    <property type="entry name" value="ERAP1-like_C_dom"/>
</dbReference>
<dbReference type="InterPro" id="IPR027268">
    <property type="entry name" value="Peptidase_M4/M1_CTD_sf"/>
</dbReference>
<evidence type="ECO:0000256" key="5">
    <source>
        <dbReference type="ARBA" id="ARBA00022670"/>
    </source>
</evidence>
<dbReference type="Gene3D" id="2.60.40.1730">
    <property type="entry name" value="tricorn interacting facor f3 domain"/>
    <property type="match status" value="1"/>
</dbReference>
<dbReference type="Pfam" id="PF01433">
    <property type="entry name" value="Peptidase_M1"/>
    <property type="match status" value="1"/>
</dbReference>
<evidence type="ECO:0000256" key="4">
    <source>
        <dbReference type="ARBA" id="ARBA00022490"/>
    </source>
</evidence>
<feature type="repeat" description="NHL" evidence="18">
    <location>
        <begin position="1144"/>
        <end position="1180"/>
    </location>
</feature>
<evidence type="ECO:0000256" key="10">
    <source>
        <dbReference type="ARBA" id="ARBA00023049"/>
    </source>
</evidence>
<evidence type="ECO:0000256" key="8">
    <source>
        <dbReference type="ARBA" id="ARBA00022801"/>
    </source>
</evidence>
<keyword evidence="8" id="KW-0378">Hydrolase</keyword>
<dbReference type="Gene3D" id="2.120.10.30">
    <property type="entry name" value="TolB, C-terminal domain"/>
    <property type="match status" value="2"/>
</dbReference>
<gene>
    <name evidence="23" type="ORF">TOA249_LOCUS2220</name>
</gene>
<comment type="caution">
    <text evidence="23">The sequence shown here is derived from an EMBL/GenBank/DDBJ whole genome shotgun (WGS) entry which is preliminary data.</text>
</comment>
<dbReference type="InterPro" id="IPR001930">
    <property type="entry name" value="Peptidase_M1"/>
</dbReference>
<keyword evidence="3" id="KW-0031">Aminopeptidase</keyword>
<dbReference type="Pfam" id="PF11838">
    <property type="entry name" value="ERAP1_C"/>
    <property type="match status" value="1"/>
</dbReference>
<evidence type="ECO:0000256" key="19">
    <source>
        <dbReference type="SAM" id="Phobius"/>
    </source>
</evidence>
<feature type="binding site" evidence="16">
    <location>
        <position position="313"/>
    </location>
    <ligand>
        <name>Zn(2+)</name>
        <dbReference type="ChEBI" id="CHEBI:29105"/>
        <note>catalytic</note>
    </ligand>
</feature>
<comment type="cofactor">
    <cofactor evidence="16">
        <name>Zn(2+)</name>
        <dbReference type="ChEBI" id="CHEBI:29105"/>
    </cofactor>
    <text evidence="16">Binds 1 zinc ion per subunit.</text>
</comment>
<dbReference type="GO" id="GO:0005615">
    <property type="term" value="C:extracellular space"/>
    <property type="evidence" value="ECO:0007669"/>
    <property type="project" value="TreeGrafter"/>
</dbReference>
<dbReference type="GO" id="GO:0070006">
    <property type="term" value="F:metalloaminopeptidase activity"/>
    <property type="evidence" value="ECO:0007669"/>
    <property type="project" value="TreeGrafter"/>
</dbReference>
<feature type="active site" description="Proton acceptor" evidence="15">
    <location>
        <position position="310"/>
    </location>
</feature>
<evidence type="ECO:0000256" key="16">
    <source>
        <dbReference type="PIRSR" id="PIRSR634016-3"/>
    </source>
</evidence>
<evidence type="ECO:0000256" key="17">
    <source>
        <dbReference type="PIRSR" id="PIRSR634016-4"/>
    </source>
</evidence>
<dbReference type="PROSITE" id="PS51125">
    <property type="entry name" value="NHL"/>
    <property type="match status" value="2"/>
</dbReference>
<dbReference type="Pfam" id="PF17900">
    <property type="entry name" value="Peptidase_M1_N"/>
    <property type="match status" value="1"/>
</dbReference>
<evidence type="ECO:0000256" key="6">
    <source>
        <dbReference type="ARBA" id="ARBA00022723"/>
    </source>
</evidence>
<evidence type="ECO:0000256" key="11">
    <source>
        <dbReference type="ARBA" id="ARBA00052895"/>
    </source>
</evidence>
<keyword evidence="9 16" id="KW-0862">Zinc</keyword>
<dbReference type="InterPro" id="IPR034016">
    <property type="entry name" value="M1_APN-typ"/>
</dbReference>
<evidence type="ECO:0000256" key="12">
    <source>
        <dbReference type="ARBA" id="ARBA00066316"/>
    </source>
</evidence>
<feature type="domain" description="Peptidase M1 membrane alanine aminopeptidase" evidence="20">
    <location>
        <begin position="237"/>
        <end position="456"/>
    </location>
</feature>
<feature type="domain" description="ERAP1-like C-terminal" evidence="21">
    <location>
        <begin position="536"/>
        <end position="859"/>
    </location>
</feature>
<dbReference type="GO" id="GO:0016020">
    <property type="term" value="C:membrane"/>
    <property type="evidence" value="ECO:0007669"/>
    <property type="project" value="TreeGrafter"/>
</dbReference>
<dbReference type="GO" id="GO:0042277">
    <property type="term" value="F:peptide binding"/>
    <property type="evidence" value="ECO:0007669"/>
    <property type="project" value="TreeGrafter"/>
</dbReference>
<evidence type="ECO:0000256" key="2">
    <source>
        <dbReference type="ARBA" id="ARBA00010136"/>
    </source>
</evidence>
<dbReference type="CDD" id="cd09601">
    <property type="entry name" value="M1_APN-Q_like"/>
    <property type="match status" value="1"/>
</dbReference>
<evidence type="ECO:0000256" key="15">
    <source>
        <dbReference type="PIRSR" id="PIRSR634016-1"/>
    </source>
</evidence>
<dbReference type="FunFam" id="2.60.40.1910:FF:000002">
    <property type="entry name" value="Aminopeptidase"/>
    <property type="match status" value="1"/>
</dbReference>
<protein>
    <recommendedName>
        <fullName evidence="13">Puromycin-sensitive aminopeptidase</fullName>
        <ecNumber evidence="12">3.4.11.14</ecNumber>
    </recommendedName>
    <alternativeName>
        <fullName evidence="14">Cytosol alanyl aminopeptidase</fullName>
    </alternativeName>
</protein>
<dbReference type="PRINTS" id="PR00756">
    <property type="entry name" value="ALADIPTASE"/>
</dbReference>
<evidence type="ECO:0000259" key="21">
    <source>
        <dbReference type="Pfam" id="PF11838"/>
    </source>
</evidence>
<proteinExistence type="inferred from homology"/>
<dbReference type="Gene3D" id="1.10.390.10">
    <property type="entry name" value="Neutral Protease Domain 2"/>
    <property type="match status" value="1"/>
</dbReference>
<dbReference type="FunFam" id="1.10.390.10:FF:000001">
    <property type="entry name" value="Aminopeptidase"/>
    <property type="match status" value="1"/>
</dbReference>
<comment type="subcellular location">
    <subcellularLocation>
        <location evidence="1">Cytoplasm</location>
    </subcellularLocation>
</comment>
<keyword evidence="5" id="KW-0645">Protease</keyword>
<evidence type="ECO:0000256" key="1">
    <source>
        <dbReference type="ARBA" id="ARBA00004496"/>
    </source>
</evidence>
<dbReference type="Gene3D" id="2.60.40.1910">
    <property type="match status" value="1"/>
</dbReference>
<keyword evidence="7" id="KW-0677">Repeat</keyword>
<evidence type="ECO:0000256" key="3">
    <source>
        <dbReference type="ARBA" id="ARBA00022438"/>
    </source>
</evidence>
<evidence type="ECO:0000313" key="24">
    <source>
        <dbReference type="Proteomes" id="UP000663838"/>
    </source>
</evidence>
<dbReference type="Pfam" id="PF01436">
    <property type="entry name" value="NHL"/>
    <property type="match status" value="1"/>
</dbReference>
<dbReference type="GO" id="GO:0008270">
    <property type="term" value="F:zinc ion binding"/>
    <property type="evidence" value="ECO:0007669"/>
    <property type="project" value="InterPro"/>
</dbReference>
<dbReference type="SUPFAM" id="SSF55486">
    <property type="entry name" value="Metalloproteases ('zincins'), catalytic domain"/>
    <property type="match status" value="1"/>
</dbReference>
<dbReference type="InterPro" id="IPR001258">
    <property type="entry name" value="NHL_repeat"/>
</dbReference>
<dbReference type="InterPro" id="IPR050344">
    <property type="entry name" value="Peptidase_M1_aminopeptidases"/>
</dbReference>
<dbReference type="PANTHER" id="PTHR11533">
    <property type="entry name" value="PROTEASE M1 ZINC METALLOPROTEASE"/>
    <property type="match status" value="1"/>
</dbReference>
<accession>A0A820UKD8</accession>
<comment type="similarity">
    <text evidence="2">Belongs to the peptidase M1 family.</text>
</comment>
<reference evidence="23" key="1">
    <citation type="submission" date="2021-02" db="EMBL/GenBank/DDBJ databases">
        <authorList>
            <person name="Nowell W R."/>
        </authorList>
    </citation>
    <scope>NUCLEOTIDE SEQUENCE</scope>
</reference>
<keyword evidence="10" id="KW-0482">Metalloprotease</keyword>
<feature type="transmembrane region" description="Helical" evidence="19">
    <location>
        <begin position="1196"/>
        <end position="1213"/>
    </location>
</feature>
<keyword evidence="19" id="KW-1133">Transmembrane helix</keyword>
<dbReference type="GO" id="GO:0006508">
    <property type="term" value="P:proteolysis"/>
    <property type="evidence" value="ECO:0007669"/>
    <property type="project" value="UniProtKB-KW"/>
</dbReference>
<dbReference type="InterPro" id="IPR011042">
    <property type="entry name" value="6-blade_b-propeller_TolB-like"/>
</dbReference>
<dbReference type="InterPro" id="IPR042097">
    <property type="entry name" value="Aminopeptidase_N-like_N_sf"/>
</dbReference>
<organism evidence="23 24">
    <name type="scientific">Rotaria socialis</name>
    <dbReference type="NCBI Taxonomy" id="392032"/>
    <lineage>
        <taxon>Eukaryota</taxon>
        <taxon>Metazoa</taxon>
        <taxon>Spiralia</taxon>
        <taxon>Gnathifera</taxon>
        <taxon>Rotifera</taxon>
        <taxon>Eurotatoria</taxon>
        <taxon>Bdelloidea</taxon>
        <taxon>Philodinida</taxon>
        <taxon>Philodinidae</taxon>
        <taxon>Rotaria</taxon>
    </lineage>
</organism>
<dbReference type="SUPFAM" id="SSF63737">
    <property type="entry name" value="Leukotriene A4 hydrolase N-terminal domain"/>
    <property type="match status" value="1"/>
</dbReference>
<keyword evidence="19" id="KW-0812">Transmembrane</keyword>
<evidence type="ECO:0000259" key="22">
    <source>
        <dbReference type="Pfam" id="PF17900"/>
    </source>
</evidence>
<dbReference type="Gene3D" id="2.40.10.500">
    <property type="match status" value="1"/>
</dbReference>
<feature type="binding site" evidence="16">
    <location>
        <position position="332"/>
    </location>
    <ligand>
        <name>Zn(2+)</name>
        <dbReference type="ChEBI" id="CHEBI:29105"/>
        <note>catalytic</note>
    </ligand>
</feature>
<dbReference type="SUPFAM" id="SSF101898">
    <property type="entry name" value="NHL repeat"/>
    <property type="match status" value="1"/>
</dbReference>
<dbReference type="GO" id="GO:0043171">
    <property type="term" value="P:peptide catabolic process"/>
    <property type="evidence" value="ECO:0007669"/>
    <property type="project" value="TreeGrafter"/>
</dbReference>
<feature type="binding site" evidence="16">
    <location>
        <position position="309"/>
    </location>
    <ligand>
        <name>Zn(2+)</name>
        <dbReference type="ChEBI" id="CHEBI:29105"/>
        <note>catalytic</note>
    </ligand>
</feature>
<keyword evidence="6 16" id="KW-0479">Metal-binding</keyword>
<evidence type="ECO:0000256" key="18">
    <source>
        <dbReference type="PROSITE-ProRule" id="PRU00504"/>
    </source>
</evidence>
<dbReference type="GO" id="GO:0016285">
    <property type="term" value="F:alanyl aminopeptidase activity"/>
    <property type="evidence" value="ECO:0007669"/>
    <property type="project" value="UniProtKB-EC"/>
</dbReference>
<evidence type="ECO:0000256" key="9">
    <source>
        <dbReference type="ARBA" id="ARBA00022833"/>
    </source>
</evidence>
<evidence type="ECO:0000256" key="7">
    <source>
        <dbReference type="ARBA" id="ARBA00022737"/>
    </source>
</evidence>
<name>A0A820UKD8_9BILA</name>
<comment type="catalytic activity">
    <reaction evidence="11">
        <text>Release of an N-terminal amino acid, preferentially alanine, from a wide range of peptides, amides and arylamides.</text>
        <dbReference type="EC" id="3.4.11.14"/>
    </reaction>
</comment>
<feature type="repeat" description="NHL" evidence="18">
    <location>
        <begin position="1044"/>
        <end position="1080"/>
    </location>
</feature>